<comment type="caution">
    <text evidence="1">The sequence shown here is derived from an EMBL/GenBank/DDBJ whole genome shotgun (WGS) entry which is preliminary data.</text>
</comment>
<dbReference type="AlphaFoldDB" id="A0AAI9SXL3"/>
<accession>A0AAI9SXL3</accession>
<name>A0AAI9SXL3_9ASCO</name>
<sequence length="290" mass="34349">MIHLPHGKMSSESDNLDKNDEYFHNLLDDELVEYNYEEDENVMEEDLNVEEFGKLLYVNGLIILNRKVQYTDGYRFQKYCRKEFSDIKSRRLYLVPLHSKDDVQLTKSSERGVRVYGASFRFDRGRTGLVVNKFEENEIYDMNISQDPSTKRDNSVLKKQYVEHEYCEEDKALLQAGIPREIKIEGMEMFRTFYEYASAHPNSSRVFTPYTGPHSISRRYICKFDETTIRGEGTNFARLYWILCLAPCLKYVQLDKDKEEKLKKLTEKGSDKVTIVRDILIDFLKRDLWL</sequence>
<protein>
    <submittedName>
        <fullName evidence="1">Uncharacterized protein</fullName>
    </submittedName>
</protein>
<dbReference type="GeneID" id="73379900"/>
<evidence type="ECO:0000313" key="1">
    <source>
        <dbReference type="EMBL" id="KAI3404867.2"/>
    </source>
</evidence>
<reference evidence="1" key="1">
    <citation type="journal article" date="2022" name="DNA Res.">
        <title>Genome analysis of five recently described species of the CUG-Ser clade uncovers Candida theae as a new hybrid lineage with pathogenic potential in the Candida parapsilosis species complex.</title>
        <authorList>
            <person name="Mixao V."/>
            <person name="Del Olmo V."/>
            <person name="Hegedusova E."/>
            <person name="Saus E."/>
            <person name="Pryszcz L."/>
            <person name="Cillingova A."/>
            <person name="Nosek J."/>
            <person name="Gabaldon T."/>
        </authorList>
    </citation>
    <scope>NUCLEOTIDE SEQUENCE</scope>
    <source>
        <strain evidence="1">CBS 10844</strain>
    </source>
</reference>
<keyword evidence="2" id="KW-1185">Reference proteome</keyword>
<organism evidence="1 2">
    <name type="scientific">Candida oxycetoniae</name>
    <dbReference type="NCBI Taxonomy" id="497107"/>
    <lineage>
        <taxon>Eukaryota</taxon>
        <taxon>Fungi</taxon>
        <taxon>Dikarya</taxon>
        <taxon>Ascomycota</taxon>
        <taxon>Saccharomycotina</taxon>
        <taxon>Pichiomycetes</taxon>
        <taxon>Debaryomycetaceae</taxon>
        <taxon>Candida/Lodderomyces clade</taxon>
        <taxon>Candida</taxon>
    </lineage>
</organism>
<dbReference type="EMBL" id="JAHUZD010000073">
    <property type="protein sequence ID" value="KAI3404867.2"/>
    <property type="molecule type" value="Genomic_DNA"/>
</dbReference>
<feature type="non-terminal residue" evidence="1">
    <location>
        <position position="290"/>
    </location>
</feature>
<dbReference type="RefSeq" id="XP_049180612.1">
    <property type="nucleotide sequence ID" value="XM_049323494.1"/>
</dbReference>
<dbReference type="Proteomes" id="UP001202479">
    <property type="component" value="Unassembled WGS sequence"/>
</dbReference>
<proteinExistence type="predicted"/>
<gene>
    <name evidence="1" type="ORF">KGF56_002283</name>
</gene>
<evidence type="ECO:0000313" key="2">
    <source>
        <dbReference type="Proteomes" id="UP001202479"/>
    </source>
</evidence>